<evidence type="ECO:0000313" key="3">
    <source>
        <dbReference type="EMBL" id="GAA2352406.1"/>
    </source>
</evidence>
<evidence type="ECO:0008006" key="5">
    <source>
        <dbReference type="Google" id="ProtNLM"/>
    </source>
</evidence>
<sequence length="193" mass="20373">MRAVLLALLLVLPLAGCARGGDGDTGVATAGTGKAEPSASATTRASHDPKDDQEQMLQYAQCMRDHGVPMNDPQFEGGGISITIPEGTDKAKVDAANAECKRYMPNGGEPPKLDPAQQEKLRKFAQCMREHGIVNFPDPSEEGGLMIDSDKLGVDPQSQQFKDAEKACDEYRPKPPGGGDGGEQQHTEAGAPA</sequence>
<protein>
    <recommendedName>
        <fullName evidence="5">Secreted protein</fullName>
    </recommendedName>
</protein>
<reference evidence="4" key="1">
    <citation type="journal article" date="2019" name="Int. J. Syst. Evol. Microbiol.">
        <title>The Global Catalogue of Microorganisms (GCM) 10K type strain sequencing project: providing services to taxonomists for standard genome sequencing and annotation.</title>
        <authorList>
            <consortium name="The Broad Institute Genomics Platform"/>
            <consortium name="The Broad Institute Genome Sequencing Center for Infectious Disease"/>
            <person name="Wu L."/>
            <person name="Ma J."/>
        </authorList>
    </citation>
    <scope>NUCLEOTIDE SEQUENCE [LARGE SCALE GENOMIC DNA]</scope>
    <source>
        <strain evidence="4">JCM 3272</strain>
    </source>
</reference>
<accession>A0ABP5TIS1</accession>
<keyword evidence="2" id="KW-0732">Signal</keyword>
<feature type="signal peptide" evidence="2">
    <location>
        <begin position="1"/>
        <end position="20"/>
    </location>
</feature>
<dbReference type="RefSeq" id="WP_344614258.1">
    <property type="nucleotide sequence ID" value="NZ_BAAARV010000032.1"/>
</dbReference>
<organism evidence="3 4">
    <name type="scientific">Dactylosporangium salmoneum</name>
    <dbReference type="NCBI Taxonomy" id="53361"/>
    <lineage>
        <taxon>Bacteria</taxon>
        <taxon>Bacillati</taxon>
        <taxon>Actinomycetota</taxon>
        <taxon>Actinomycetes</taxon>
        <taxon>Micromonosporales</taxon>
        <taxon>Micromonosporaceae</taxon>
        <taxon>Dactylosporangium</taxon>
    </lineage>
</organism>
<evidence type="ECO:0000256" key="1">
    <source>
        <dbReference type="SAM" id="MobiDB-lite"/>
    </source>
</evidence>
<keyword evidence="4" id="KW-1185">Reference proteome</keyword>
<dbReference type="Proteomes" id="UP001501444">
    <property type="component" value="Unassembled WGS sequence"/>
</dbReference>
<feature type="compositionally biased region" description="Basic and acidic residues" evidence="1">
    <location>
        <begin position="162"/>
        <end position="173"/>
    </location>
</feature>
<dbReference type="EMBL" id="BAAARV010000032">
    <property type="protein sequence ID" value="GAA2352406.1"/>
    <property type="molecule type" value="Genomic_DNA"/>
</dbReference>
<gene>
    <name evidence="3" type="ORF">GCM10010170_043270</name>
</gene>
<name>A0ABP5TIS1_9ACTN</name>
<feature type="chain" id="PRO_5046457147" description="Secreted protein" evidence="2">
    <location>
        <begin position="21"/>
        <end position="193"/>
    </location>
</feature>
<proteinExistence type="predicted"/>
<feature type="region of interest" description="Disordered" evidence="1">
    <location>
        <begin position="134"/>
        <end position="193"/>
    </location>
</feature>
<feature type="region of interest" description="Disordered" evidence="1">
    <location>
        <begin position="28"/>
        <end position="52"/>
    </location>
</feature>
<evidence type="ECO:0000313" key="4">
    <source>
        <dbReference type="Proteomes" id="UP001501444"/>
    </source>
</evidence>
<evidence type="ECO:0000256" key="2">
    <source>
        <dbReference type="SAM" id="SignalP"/>
    </source>
</evidence>
<comment type="caution">
    <text evidence="3">The sequence shown here is derived from an EMBL/GenBank/DDBJ whole genome shotgun (WGS) entry which is preliminary data.</text>
</comment>